<dbReference type="KEGG" id="uam:UABAM_03891"/>
<dbReference type="SUPFAM" id="SSF51905">
    <property type="entry name" value="FAD/NAD(P)-binding domain"/>
    <property type="match status" value="1"/>
</dbReference>
<dbReference type="Proteomes" id="UP000326354">
    <property type="component" value="Chromosome"/>
</dbReference>
<dbReference type="RefSeq" id="WP_151969620.1">
    <property type="nucleotide sequence ID" value="NZ_AP019860.1"/>
</dbReference>
<dbReference type="AlphaFoldDB" id="A0A5S9IQC9"/>
<feature type="domain" description="FAD-binding" evidence="5">
    <location>
        <begin position="2"/>
        <end position="332"/>
    </location>
</feature>
<reference evidence="6 7" key="1">
    <citation type="submission" date="2019-08" db="EMBL/GenBank/DDBJ databases">
        <title>Complete genome sequence of Candidatus Uab amorphum.</title>
        <authorList>
            <person name="Shiratori T."/>
            <person name="Suzuki S."/>
            <person name="Kakizawa Y."/>
            <person name="Ishida K."/>
        </authorList>
    </citation>
    <scope>NUCLEOTIDE SEQUENCE [LARGE SCALE GENOMIC DNA]</scope>
    <source>
        <strain evidence="6 7">SRT547</strain>
    </source>
</reference>
<keyword evidence="4" id="KW-0560">Oxidoreductase</keyword>
<evidence type="ECO:0000313" key="6">
    <source>
        <dbReference type="EMBL" id="BBM85522.1"/>
    </source>
</evidence>
<proteinExistence type="predicted"/>
<accession>A0A5S9IQC9</accession>
<evidence type="ECO:0000256" key="1">
    <source>
        <dbReference type="ARBA" id="ARBA00001974"/>
    </source>
</evidence>
<organism evidence="6 7">
    <name type="scientific">Uabimicrobium amorphum</name>
    <dbReference type="NCBI Taxonomy" id="2596890"/>
    <lineage>
        <taxon>Bacteria</taxon>
        <taxon>Pseudomonadati</taxon>
        <taxon>Planctomycetota</taxon>
        <taxon>Candidatus Uabimicrobiia</taxon>
        <taxon>Candidatus Uabimicrobiales</taxon>
        <taxon>Candidatus Uabimicrobiaceae</taxon>
        <taxon>Candidatus Uabimicrobium</taxon>
    </lineage>
</organism>
<protein>
    <recommendedName>
        <fullName evidence="5">FAD-binding domain-containing protein</fullName>
    </recommendedName>
</protein>
<evidence type="ECO:0000256" key="3">
    <source>
        <dbReference type="ARBA" id="ARBA00022827"/>
    </source>
</evidence>
<dbReference type="OrthoDB" id="9766816at2"/>
<dbReference type="Gene3D" id="3.50.50.60">
    <property type="entry name" value="FAD/NAD(P)-binding domain"/>
    <property type="match status" value="1"/>
</dbReference>
<dbReference type="PANTHER" id="PTHR46496:SF1">
    <property type="entry name" value="ZEAXANTHIN EPOXIDASE, CHLOROPLASTIC"/>
    <property type="match status" value="1"/>
</dbReference>
<evidence type="ECO:0000256" key="4">
    <source>
        <dbReference type="ARBA" id="ARBA00023002"/>
    </source>
</evidence>
<dbReference type="EMBL" id="AP019860">
    <property type="protein sequence ID" value="BBM85522.1"/>
    <property type="molecule type" value="Genomic_DNA"/>
</dbReference>
<dbReference type="Pfam" id="PF01494">
    <property type="entry name" value="FAD_binding_3"/>
    <property type="match status" value="1"/>
</dbReference>
<keyword evidence="2" id="KW-0285">Flavoprotein</keyword>
<dbReference type="PANTHER" id="PTHR46496">
    <property type="match status" value="1"/>
</dbReference>
<comment type="cofactor">
    <cofactor evidence="1">
        <name>FAD</name>
        <dbReference type="ChEBI" id="CHEBI:57692"/>
    </cofactor>
</comment>
<evidence type="ECO:0000313" key="7">
    <source>
        <dbReference type="Proteomes" id="UP000326354"/>
    </source>
</evidence>
<name>A0A5S9IQC9_UABAM</name>
<sequence length="377" mass="42264">MTDTIIIGGGIGGLTCAVAMAQRGFNVRVFEKTPQLQPVGAGLGLGINAMRVLRKLNIADEVIKRGNRLQIMYIKTPAGKILNRVDIRPLIEKFAVPAITIHRADLHDILVAALPKNTLQLGEEFVAYEQQDSQVMATFASGRQAAGQLLVGSDGIHSQVRKQMHGKQPLRDAQQMCWRGICEGENIDAPHYCVVWGREARFGFVRVNAKQIYWFCTINKGHGEIPVGKEQLLGVFQKWCKPVPQILSSTEESAILRNDLFDRVSSKSWYENRVVLLGDSIHPTTPNLGQGACMAIESAEVLAHCLEYHKDIAIALKDYQALRLPRTRQITTASWRVGKIATIRNLVLMHLRNTFVRVTPSMFPRRRLQQVFAYNIY</sequence>
<dbReference type="InterPro" id="IPR036188">
    <property type="entry name" value="FAD/NAD-bd_sf"/>
</dbReference>
<dbReference type="GO" id="GO:0016491">
    <property type="term" value="F:oxidoreductase activity"/>
    <property type="evidence" value="ECO:0007669"/>
    <property type="project" value="UniProtKB-KW"/>
</dbReference>
<dbReference type="InterPro" id="IPR002938">
    <property type="entry name" value="FAD-bd"/>
</dbReference>
<gene>
    <name evidence="6" type="ORF">UABAM_03891</name>
</gene>
<evidence type="ECO:0000259" key="5">
    <source>
        <dbReference type="Pfam" id="PF01494"/>
    </source>
</evidence>
<evidence type="ECO:0000256" key="2">
    <source>
        <dbReference type="ARBA" id="ARBA00022630"/>
    </source>
</evidence>
<dbReference type="GO" id="GO:0071949">
    <property type="term" value="F:FAD binding"/>
    <property type="evidence" value="ECO:0007669"/>
    <property type="project" value="InterPro"/>
</dbReference>
<keyword evidence="7" id="KW-1185">Reference proteome</keyword>
<keyword evidence="3" id="KW-0274">FAD</keyword>
<dbReference type="PRINTS" id="PR00420">
    <property type="entry name" value="RNGMNOXGNASE"/>
</dbReference>